<gene>
    <name evidence="8 10" type="primary">tilS</name>
    <name evidence="10" type="ORF">D3Z33_11630</name>
</gene>
<dbReference type="SUPFAM" id="SSF52402">
    <property type="entry name" value="Adenine nucleotide alpha hydrolases-like"/>
    <property type="match status" value="1"/>
</dbReference>
<comment type="function">
    <text evidence="8">Ligates lysine onto the cytidine present at position 34 of the AUA codon-specific tRNA(Ile) that contains the anticodon CAU, in an ATP-dependent manner. Cytidine is converted to lysidine, thus changing the amino acid specificity of the tRNA from methionine to isoleucine.</text>
</comment>
<dbReference type="InterPro" id="IPR012796">
    <property type="entry name" value="Lysidine-tRNA-synth_C"/>
</dbReference>
<dbReference type="Gene3D" id="3.40.50.620">
    <property type="entry name" value="HUPs"/>
    <property type="match status" value="1"/>
</dbReference>
<evidence type="ECO:0000256" key="3">
    <source>
        <dbReference type="ARBA" id="ARBA00022598"/>
    </source>
</evidence>
<comment type="caution">
    <text evidence="10">The sequence shown here is derived from an EMBL/GenBank/DDBJ whole genome shotgun (WGS) entry which is preliminary data.</text>
</comment>
<dbReference type="InterPro" id="IPR011063">
    <property type="entry name" value="TilS/TtcA_N"/>
</dbReference>
<comment type="catalytic activity">
    <reaction evidence="7 8">
        <text>cytidine(34) in tRNA(Ile2) + L-lysine + ATP = lysidine(34) in tRNA(Ile2) + AMP + diphosphate + H(+)</text>
        <dbReference type="Rhea" id="RHEA:43744"/>
        <dbReference type="Rhea" id="RHEA-COMP:10625"/>
        <dbReference type="Rhea" id="RHEA-COMP:10670"/>
        <dbReference type="ChEBI" id="CHEBI:15378"/>
        <dbReference type="ChEBI" id="CHEBI:30616"/>
        <dbReference type="ChEBI" id="CHEBI:32551"/>
        <dbReference type="ChEBI" id="CHEBI:33019"/>
        <dbReference type="ChEBI" id="CHEBI:82748"/>
        <dbReference type="ChEBI" id="CHEBI:83665"/>
        <dbReference type="ChEBI" id="CHEBI:456215"/>
        <dbReference type="EC" id="6.3.4.19"/>
    </reaction>
</comment>
<organism evidence="10 11">
    <name type="scientific">Senegalia massiliensis</name>
    <dbReference type="NCBI Taxonomy" id="1720316"/>
    <lineage>
        <taxon>Bacteria</taxon>
        <taxon>Bacillati</taxon>
        <taxon>Bacillota</taxon>
        <taxon>Clostridia</taxon>
        <taxon>Eubacteriales</taxon>
        <taxon>Clostridiaceae</taxon>
        <taxon>Senegalia</taxon>
    </lineage>
</organism>
<dbReference type="GO" id="GO:0006400">
    <property type="term" value="P:tRNA modification"/>
    <property type="evidence" value="ECO:0007669"/>
    <property type="project" value="UniProtKB-UniRule"/>
</dbReference>
<evidence type="ECO:0000256" key="2">
    <source>
        <dbReference type="ARBA" id="ARBA00022490"/>
    </source>
</evidence>
<dbReference type="InterPro" id="IPR012094">
    <property type="entry name" value="tRNA_Ile_lys_synt"/>
</dbReference>
<keyword evidence="5 8" id="KW-0547">Nucleotide-binding</keyword>
<dbReference type="SMART" id="SM00977">
    <property type="entry name" value="TilS_C"/>
    <property type="match status" value="1"/>
</dbReference>
<keyword evidence="2 8" id="KW-0963">Cytoplasm</keyword>
<keyword evidence="3 8" id="KW-0436">Ligase</keyword>
<dbReference type="PANTHER" id="PTHR43033:SF1">
    <property type="entry name" value="TRNA(ILE)-LYSIDINE SYNTHASE-RELATED"/>
    <property type="match status" value="1"/>
</dbReference>
<evidence type="ECO:0000256" key="1">
    <source>
        <dbReference type="ARBA" id="ARBA00004496"/>
    </source>
</evidence>
<dbReference type="Gene3D" id="1.20.59.20">
    <property type="match status" value="1"/>
</dbReference>
<dbReference type="NCBIfam" id="TIGR02432">
    <property type="entry name" value="lysidine_TilS_N"/>
    <property type="match status" value="1"/>
</dbReference>
<dbReference type="SUPFAM" id="SSF82829">
    <property type="entry name" value="MesJ substrate recognition domain-like"/>
    <property type="match status" value="1"/>
</dbReference>
<evidence type="ECO:0000256" key="8">
    <source>
        <dbReference type="HAMAP-Rule" id="MF_01161"/>
    </source>
</evidence>
<dbReference type="InterPro" id="IPR012795">
    <property type="entry name" value="tRNA_Ile_lys_synt_N"/>
</dbReference>
<comment type="similarity">
    <text evidence="8">Belongs to the tRNA(Ile)-lysidine synthase family.</text>
</comment>
<protein>
    <recommendedName>
        <fullName evidence="8">tRNA(Ile)-lysidine synthase</fullName>
        <ecNumber evidence="8">6.3.4.19</ecNumber>
    </recommendedName>
    <alternativeName>
        <fullName evidence="8">tRNA(Ile)-2-lysyl-cytidine synthase</fullName>
    </alternativeName>
    <alternativeName>
        <fullName evidence="8">tRNA(Ile)-lysidine synthetase</fullName>
    </alternativeName>
</protein>
<comment type="domain">
    <text evidence="8">The N-terminal region contains the highly conserved SGGXDS motif, predicted to be a P-loop motif involved in ATP binding.</text>
</comment>
<sequence length="463" mass="54344">MENKVLKTIEEYNLIKKDDNIIVGVSGGPDSIFLLSTLDKIKQKIKFNIVVCHINHGTRGIETDKDEIFVKELCKNMKVDFHSIKVDMNGYAKQKNISSEEAGRELRYDFFRKTFKKYNNKGSIAVAHNKNDQAETMIMRFLRGTGIDGLKGMDFKNGDIIRPILNINREEIEKYISENNIKVRIDETNKMDIYRRNKIRLNLIPNIKKEYNPSIIDTLYRTSKIMKVDSDFINDYANEQFNNLKTQISKEKISLDKEMLINQHKAIQYRIIRVAIEKLIGHLKEVEQIHIESIINLIENNSTGKRIDISNGIEAFINYNYLEIRFKTKEEKIILDKELSLKDTNYIDVLRLEITLKVENFNKNKINQKDMFIKYFDYDKIVGGLFIRFRKPGDKFRPLGMKGNKKLKDFLIDEKIPREKRNKIPIIYDKQGILWVVGHRISEDYKVSCNTEKVLMIAIKNRG</sequence>
<evidence type="ECO:0000256" key="5">
    <source>
        <dbReference type="ARBA" id="ARBA00022741"/>
    </source>
</evidence>
<dbReference type="InterPro" id="IPR020825">
    <property type="entry name" value="Phe-tRNA_synthase-like_B3/B4"/>
</dbReference>
<dbReference type="InterPro" id="IPR014729">
    <property type="entry name" value="Rossmann-like_a/b/a_fold"/>
</dbReference>
<dbReference type="GO" id="GO:0005524">
    <property type="term" value="F:ATP binding"/>
    <property type="evidence" value="ECO:0007669"/>
    <property type="project" value="UniProtKB-UniRule"/>
</dbReference>
<dbReference type="GO" id="GO:0005737">
    <property type="term" value="C:cytoplasm"/>
    <property type="evidence" value="ECO:0007669"/>
    <property type="project" value="UniProtKB-SubCell"/>
</dbReference>
<keyword evidence="11" id="KW-1185">Reference proteome</keyword>
<dbReference type="SUPFAM" id="SSF56037">
    <property type="entry name" value="PheT/TilS domain"/>
    <property type="match status" value="1"/>
</dbReference>
<dbReference type="EMBL" id="QXXA01000012">
    <property type="protein sequence ID" value="NBI07501.1"/>
    <property type="molecule type" value="Genomic_DNA"/>
</dbReference>
<dbReference type="PANTHER" id="PTHR43033">
    <property type="entry name" value="TRNA(ILE)-LYSIDINE SYNTHASE-RELATED"/>
    <property type="match status" value="1"/>
</dbReference>
<dbReference type="CDD" id="cd01992">
    <property type="entry name" value="TilS_N"/>
    <property type="match status" value="1"/>
</dbReference>
<keyword evidence="4 8" id="KW-0819">tRNA processing</keyword>
<evidence type="ECO:0000313" key="10">
    <source>
        <dbReference type="EMBL" id="NBI07501.1"/>
    </source>
</evidence>
<feature type="domain" description="Lysidine-tRNA(Ile) synthetase C-terminal" evidence="9">
    <location>
        <begin position="385"/>
        <end position="457"/>
    </location>
</feature>
<keyword evidence="6 8" id="KW-0067">ATP-binding</keyword>
<accession>A0A845QYX8</accession>
<dbReference type="GO" id="GO:0032267">
    <property type="term" value="F:tRNA(Ile)-lysidine synthase activity"/>
    <property type="evidence" value="ECO:0007669"/>
    <property type="project" value="UniProtKB-EC"/>
</dbReference>
<evidence type="ECO:0000313" key="11">
    <source>
        <dbReference type="Proteomes" id="UP000467132"/>
    </source>
</evidence>
<feature type="binding site" evidence="8">
    <location>
        <begin position="26"/>
        <end position="31"/>
    </location>
    <ligand>
        <name>ATP</name>
        <dbReference type="ChEBI" id="CHEBI:30616"/>
    </ligand>
</feature>
<dbReference type="HAMAP" id="MF_01161">
    <property type="entry name" value="tRNA_Ile_lys_synt"/>
    <property type="match status" value="1"/>
</dbReference>
<dbReference type="Proteomes" id="UP000467132">
    <property type="component" value="Unassembled WGS sequence"/>
</dbReference>
<dbReference type="AlphaFoldDB" id="A0A845QYX8"/>
<proteinExistence type="inferred from homology"/>
<evidence type="ECO:0000256" key="6">
    <source>
        <dbReference type="ARBA" id="ARBA00022840"/>
    </source>
</evidence>
<dbReference type="NCBIfam" id="TIGR02433">
    <property type="entry name" value="lysidine_TilS_C"/>
    <property type="match status" value="1"/>
</dbReference>
<dbReference type="RefSeq" id="WP_160197957.1">
    <property type="nucleotide sequence ID" value="NZ_QXXA01000012.1"/>
</dbReference>
<comment type="subcellular location">
    <subcellularLocation>
        <location evidence="1 8">Cytoplasm</location>
    </subcellularLocation>
</comment>
<name>A0A845QYX8_9CLOT</name>
<dbReference type="Pfam" id="PF01171">
    <property type="entry name" value="ATP_bind_3"/>
    <property type="match status" value="1"/>
</dbReference>
<dbReference type="OrthoDB" id="9807403at2"/>
<evidence type="ECO:0000259" key="9">
    <source>
        <dbReference type="SMART" id="SM00977"/>
    </source>
</evidence>
<dbReference type="EC" id="6.3.4.19" evidence="8"/>
<dbReference type="Gene3D" id="3.50.40.10">
    <property type="entry name" value="Phenylalanyl-trna Synthetase, Chain B, domain 3"/>
    <property type="match status" value="1"/>
</dbReference>
<evidence type="ECO:0000256" key="4">
    <source>
        <dbReference type="ARBA" id="ARBA00022694"/>
    </source>
</evidence>
<dbReference type="Pfam" id="PF11734">
    <property type="entry name" value="TilS_C"/>
    <property type="match status" value="1"/>
</dbReference>
<evidence type="ECO:0000256" key="7">
    <source>
        <dbReference type="ARBA" id="ARBA00048539"/>
    </source>
</evidence>
<reference evidence="10 11" key="1">
    <citation type="submission" date="2018-08" db="EMBL/GenBank/DDBJ databases">
        <title>Murine metabolic-syndrome-specific gut microbial biobank.</title>
        <authorList>
            <person name="Liu C."/>
        </authorList>
    </citation>
    <scope>NUCLEOTIDE SEQUENCE [LARGE SCALE GENOMIC DNA]</scope>
    <source>
        <strain evidence="10 11">583</strain>
    </source>
</reference>